<protein>
    <recommendedName>
        <fullName evidence="6">Ig-like domain-containing protein</fullName>
    </recommendedName>
</protein>
<evidence type="ECO:0000256" key="2">
    <source>
        <dbReference type="ARBA" id="ARBA00022692"/>
    </source>
</evidence>
<dbReference type="GO" id="GO:0004888">
    <property type="term" value="F:transmembrane signaling receptor activity"/>
    <property type="evidence" value="ECO:0007669"/>
    <property type="project" value="TreeGrafter"/>
</dbReference>
<evidence type="ECO:0000256" key="5">
    <source>
        <dbReference type="SAM" id="SignalP"/>
    </source>
</evidence>
<keyword evidence="5" id="KW-0732">Signal</keyword>
<evidence type="ECO:0000256" key="1">
    <source>
        <dbReference type="ARBA" id="ARBA00004370"/>
    </source>
</evidence>
<evidence type="ECO:0000313" key="7">
    <source>
        <dbReference type="EMBL" id="CAB1443201.1"/>
    </source>
</evidence>
<dbReference type="GO" id="GO:0005886">
    <property type="term" value="C:plasma membrane"/>
    <property type="evidence" value="ECO:0007669"/>
    <property type="project" value="TreeGrafter"/>
</dbReference>
<comment type="caution">
    <text evidence="7">The sequence shown here is derived from an EMBL/GenBank/DDBJ whole genome shotgun (WGS) entry which is preliminary data.</text>
</comment>
<dbReference type="EMBL" id="CADEAL010003024">
    <property type="protein sequence ID" value="CAB1443201.1"/>
    <property type="molecule type" value="Genomic_DNA"/>
</dbReference>
<keyword evidence="3 4" id="KW-0472">Membrane</keyword>
<evidence type="ECO:0000256" key="3">
    <source>
        <dbReference type="ARBA" id="ARBA00023136"/>
    </source>
</evidence>
<reference evidence="7" key="1">
    <citation type="submission" date="2020-03" db="EMBL/GenBank/DDBJ databases">
        <authorList>
            <person name="Weist P."/>
        </authorList>
    </citation>
    <scope>NUCLEOTIDE SEQUENCE</scope>
</reference>
<dbReference type="InterPro" id="IPR007110">
    <property type="entry name" value="Ig-like_dom"/>
</dbReference>
<accession>A0A9N7YX55</accession>
<dbReference type="InterPro" id="IPR013783">
    <property type="entry name" value="Ig-like_fold"/>
</dbReference>
<dbReference type="Pfam" id="PF07686">
    <property type="entry name" value="V-set"/>
    <property type="match status" value="1"/>
</dbReference>
<evidence type="ECO:0000256" key="4">
    <source>
        <dbReference type="SAM" id="Phobius"/>
    </source>
</evidence>
<dbReference type="Gene3D" id="2.60.40.10">
    <property type="entry name" value="Immunoglobulins"/>
    <property type="match status" value="1"/>
</dbReference>
<keyword evidence="2 4" id="KW-0812">Transmembrane</keyword>
<dbReference type="Proteomes" id="UP001153269">
    <property type="component" value="Unassembled WGS sequence"/>
</dbReference>
<dbReference type="InterPro" id="IPR013106">
    <property type="entry name" value="Ig_V-set"/>
</dbReference>
<comment type="subcellular location">
    <subcellularLocation>
        <location evidence="1">Membrane</location>
    </subcellularLocation>
</comment>
<evidence type="ECO:0000259" key="6">
    <source>
        <dbReference type="PROSITE" id="PS50835"/>
    </source>
</evidence>
<dbReference type="InterPro" id="IPR036179">
    <property type="entry name" value="Ig-like_dom_sf"/>
</dbReference>
<dbReference type="PANTHER" id="PTHR11860">
    <property type="entry name" value="POLYMERIC-IMMUNOGLOBULIN RECEPTOR"/>
    <property type="match status" value="1"/>
</dbReference>
<dbReference type="InterPro" id="IPR050671">
    <property type="entry name" value="CD300_family_receptors"/>
</dbReference>
<gene>
    <name evidence="7" type="ORF">PLEPLA_LOCUS30916</name>
</gene>
<sequence length="271" mass="30265">MGAAWISWRTTMAVTITASQIPALMSFRTRDVTGVEGQTFSFTCEYPQSWQSNAKYLCREDDNDNLLIHTDRHNQWDTNGRFSLYDNTTGAFLLVQVDRLVREDGGRYRCGVHVDLQPDHISVIHLNVSRELNISLFLTAAMCAAAILFVCLFTLCLLCAVKHQRFGPRQNRETSGDYETITPGEGTEPEPRCTCSSSDCAALSAPPLPPPDLCPHSTSKHRESTVSLGEYAEVDVRGHVCQYQHLDLSQLEDHVYHALCGPKDGPIQMNC</sequence>
<evidence type="ECO:0000313" key="8">
    <source>
        <dbReference type="Proteomes" id="UP001153269"/>
    </source>
</evidence>
<name>A0A9N7YX55_PLEPL</name>
<dbReference type="SMART" id="SM00409">
    <property type="entry name" value="IG"/>
    <property type="match status" value="1"/>
</dbReference>
<dbReference type="PANTHER" id="PTHR11860:SF118">
    <property type="entry name" value="CMRF35-LIKE MOLECULE 3-RELATED"/>
    <property type="match status" value="1"/>
</dbReference>
<feature type="domain" description="Ig-like" evidence="6">
    <location>
        <begin position="22"/>
        <end position="122"/>
    </location>
</feature>
<dbReference type="InterPro" id="IPR003599">
    <property type="entry name" value="Ig_sub"/>
</dbReference>
<organism evidence="7 8">
    <name type="scientific">Pleuronectes platessa</name>
    <name type="common">European plaice</name>
    <dbReference type="NCBI Taxonomy" id="8262"/>
    <lineage>
        <taxon>Eukaryota</taxon>
        <taxon>Metazoa</taxon>
        <taxon>Chordata</taxon>
        <taxon>Craniata</taxon>
        <taxon>Vertebrata</taxon>
        <taxon>Euteleostomi</taxon>
        <taxon>Actinopterygii</taxon>
        <taxon>Neopterygii</taxon>
        <taxon>Teleostei</taxon>
        <taxon>Neoteleostei</taxon>
        <taxon>Acanthomorphata</taxon>
        <taxon>Carangaria</taxon>
        <taxon>Pleuronectiformes</taxon>
        <taxon>Pleuronectoidei</taxon>
        <taxon>Pleuronectidae</taxon>
        <taxon>Pleuronectes</taxon>
    </lineage>
</organism>
<feature type="signal peptide" evidence="5">
    <location>
        <begin position="1"/>
        <end position="18"/>
    </location>
</feature>
<dbReference type="AlphaFoldDB" id="A0A9N7YX55"/>
<keyword evidence="8" id="KW-1185">Reference proteome</keyword>
<feature type="chain" id="PRO_5040123288" description="Ig-like domain-containing protein" evidence="5">
    <location>
        <begin position="19"/>
        <end position="271"/>
    </location>
</feature>
<proteinExistence type="predicted"/>
<dbReference type="SUPFAM" id="SSF48726">
    <property type="entry name" value="Immunoglobulin"/>
    <property type="match status" value="1"/>
</dbReference>
<keyword evidence="4" id="KW-1133">Transmembrane helix</keyword>
<feature type="transmembrane region" description="Helical" evidence="4">
    <location>
        <begin position="136"/>
        <end position="161"/>
    </location>
</feature>
<dbReference type="PROSITE" id="PS50835">
    <property type="entry name" value="IG_LIKE"/>
    <property type="match status" value="1"/>
</dbReference>